<proteinExistence type="predicted"/>
<feature type="non-terminal residue" evidence="2">
    <location>
        <position position="178"/>
    </location>
</feature>
<keyword evidence="2" id="KW-0808">Transferase</keyword>
<dbReference type="RefSeq" id="WP_074892194.1">
    <property type="nucleotide sequence ID" value="NZ_FOXO01000061.1"/>
</dbReference>
<organism evidence="2 3">
    <name type="scientific">Butyrivibrio proteoclasticus</name>
    <dbReference type="NCBI Taxonomy" id="43305"/>
    <lineage>
        <taxon>Bacteria</taxon>
        <taxon>Bacillati</taxon>
        <taxon>Bacillota</taxon>
        <taxon>Clostridia</taxon>
        <taxon>Lachnospirales</taxon>
        <taxon>Lachnospiraceae</taxon>
        <taxon>Butyrivibrio</taxon>
    </lineage>
</organism>
<dbReference type="Gene3D" id="3.40.630.30">
    <property type="match status" value="1"/>
</dbReference>
<accession>A0A1I5YY83</accession>
<reference evidence="3" key="1">
    <citation type="submission" date="2016-10" db="EMBL/GenBank/DDBJ databases">
        <authorList>
            <person name="Varghese N."/>
            <person name="Submissions S."/>
        </authorList>
    </citation>
    <scope>NUCLEOTIDE SEQUENCE [LARGE SCALE GENOMIC DNA]</scope>
    <source>
        <strain evidence="3">P18</strain>
    </source>
</reference>
<evidence type="ECO:0000259" key="1">
    <source>
        <dbReference type="PROSITE" id="PS51186"/>
    </source>
</evidence>
<protein>
    <submittedName>
        <fullName evidence="2">Protein N-acetyltransferase, RimJ/RimL family</fullName>
    </submittedName>
</protein>
<dbReference type="AlphaFoldDB" id="A0A1I5YY83"/>
<gene>
    <name evidence="2" type="ORF">SAMN04487928_1615</name>
</gene>
<dbReference type="OrthoDB" id="948250at2"/>
<sequence length="178" mass="20181">MEFGEISIKDKLGRTVILRNARPEDSAALIEYLKTTSAETPYLIREPEEITITEEQENQFIQAKIDAERELMLVAFIDGKHIGNCSLMSIAPYKRYSHRCDVAIALYKEFCGCGIGKAMLQTVLDVAKNIGYEQAELEVMAENKDAIAMYEKLGFEKFGTFPDNMKYAGGSYMDAYWM</sequence>
<name>A0A1I5YY83_9FIRM</name>
<evidence type="ECO:0000313" key="2">
    <source>
        <dbReference type="EMBL" id="SFQ48797.1"/>
    </source>
</evidence>
<dbReference type="InterPro" id="IPR016181">
    <property type="entry name" value="Acyl_CoA_acyltransferase"/>
</dbReference>
<dbReference type="Pfam" id="PF00583">
    <property type="entry name" value="Acetyltransf_1"/>
    <property type="match status" value="1"/>
</dbReference>
<dbReference type="InterPro" id="IPR000182">
    <property type="entry name" value="GNAT_dom"/>
</dbReference>
<dbReference type="SUPFAM" id="SSF55729">
    <property type="entry name" value="Acyl-CoA N-acyltransferases (Nat)"/>
    <property type="match status" value="1"/>
</dbReference>
<dbReference type="EMBL" id="FOXO01000061">
    <property type="protein sequence ID" value="SFQ48797.1"/>
    <property type="molecule type" value="Genomic_DNA"/>
</dbReference>
<dbReference type="GO" id="GO:0016747">
    <property type="term" value="F:acyltransferase activity, transferring groups other than amino-acyl groups"/>
    <property type="evidence" value="ECO:0007669"/>
    <property type="project" value="InterPro"/>
</dbReference>
<dbReference type="PROSITE" id="PS51186">
    <property type="entry name" value="GNAT"/>
    <property type="match status" value="1"/>
</dbReference>
<feature type="domain" description="N-acetyltransferase" evidence="1">
    <location>
        <begin position="16"/>
        <end position="178"/>
    </location>
</feature>
<keyword evidence="3" id="KW-1185">Reference proteome</keyword>
<dbReference type="PANTHER" id="PTHR43415">
    <property type="entry name" value="SPERMIDINE N(1)-ACETYLTRANSFERASE"/>
    <property type="match status" value="1"/>
</dbReference>
<dbReference type="CDD" id="cd04301">
    <property type="entry name" value="NAT_SF"/>
    <property type="match status" value="1"/>
</dbReference>
<dbReference type="PANTHER" id="PTHR43415:SF3">
    <property type="entry name" value="GNAT-FAMILY ACETYLTRANSFERASE"/>
    <property type="match status" value="1"/>
</dbReference>
<evidence type="ECO:0000313" key="3">
    <source>
        <dbReference type="Proteomes" id="UP000182624"/>
    </source>
</evidence>
<dbReference type="Proteomes" id="UP000182624">
    <property type="component" value="Unassembled WGS sequence"/>
</dbReference>